<dbReference type="Pfam" id="PF00954">
    <property type="entry name" value="S_locus_glycop"/>
    <property type="match status" value="5"/>
</dbReference>
<evidence type="ECO:0000256" key="11">
    <source>
        <dbReference type="ARBA" id="ARBA00023136"/>
    </source>
</evidence>
<feature type="domain" description="Bulb-type lectin" evidence="18">
    <location>
        <begin position="3256"/>
        <end position="3382"/>
    </location>
</feature>
<dbReference type="InterPro" id="IPR011009">
    <property type="entry name" value="Kinase-like_dom_sf"/>
</dbReference>
<feature type="domain" description="Protein kinase" evidence="17">
    <location>
        <begin position="1310"/>
        <end position="1587"/>
    </location>
</feature>
<comment type="subcellular location">
    <subcellularLocation>
        <location evidence="1">Membrane</location>
        <topology evidence="1">Single-pass membrane protein</topology>
    </subcellularLocation>
</comment>
<evidence type="ECO:0000256" key="5">
    <source>
        <dbReference type="ARBA" id="ARBA00022692"/>
    </source>
</evidence>
<feature type="domain" description="Bulb-type lectin" evidence="18">
    <location>
        <begin position="677"/>
        <end position="801"/>
    </location>
</feature>
<evidence type="ECO:0000256" key="15">
    <source>
        <dbReference type="ARBA" id="ARBA00048679"/>
    </source>
</evidence>
<evidence type="ECO:0000256" key="9">
    <source>
        <dbReference type="ARBA" id="ARBA00022840"/>
    </source>
</evidence>
<feature type="domain" description="Bulb-type lectin" evidence="18">
    <location>
        <begin position="963"/>
        <end position="1087"/>
    </location>
</feature>
<reference evidence="20" key="2">
    <citation type="submission" date="2019-01" db="UniProtKB">
        <authorList>
            <consortium name="EnsemblPlants"/>
        </authorList>
    </citation>
    <scope>IDENTIFICATION</scope>
    <source>
        <strain evidence="20">cv. Heinz 1706</strain>
    </source>
</reference>
<dbReference type="EnsemblPlants" id="Solyc04g077330.3.1">
    <property type="protein sequence ID" value="Solyc04g077330.3.1"/>
    <property type="gene ID" value="Solyc04g077330.3"/>
</dbReference>
<feature type="domain" description="Apple" evidence="19">
    <location>
        <begin position="1940"/>
        <end position="2022"/>
    </location>
</feature>
<feature type="transmembrane region" description="Helical" evidence="16">
    <location>
        <begin position="2892"/>
        <end position="2913"/>
    </location>
</feature>
<evidence type="ECO:0000256" key="6">
    <source>
        <dbReference type="ARBA" id="ARBA00022729"/>
    </source>
</evidence>
<feature type="domain" description="Apple" evidence="19">
    <location>
        <begin position="230"/>
        <end position="312"/>
    </location>
</feature>
<feature type="domain" description="Apple" evidence="19">
    <location>
        <begin position="2774"/>
        <end position="2855"/>
    </location>
</feature>
<dbReference type="InterPro" id="IPR000858">
    <property type="entry name" value="S_locus_glycoprot_dom"/>
</dbReference>
<keyword evidence="10 16" id="KW-1133">Transmembrane helix</keyword>
<dbReference type="Pfam" id="PF07714">
    <property type="entry name" value="PK_Tyr_Ser-Thr"/>
    <property type="match status" value="4"/>
</dbReference>
<dbReference type="Gene3D" id="2.90.10.10">
    <property type="entry name" value="Bulb-type lectin domain"/>
    <property type="match status" value="5"/>
</dbReference>
<dbReference type="PROSITE" id="PS00108">
    <property type="entry name" value="PROTEIN_KINASE_ST"/>
    <property type="match status" value="4"/>
</dbReference>
<dbReference type="Proteomes" id="UP000004994">
    <property type="component" value="Chromosome 4"/>
</dbReference>
<feature type="domain" description="Protein kinase" evidence="17">
    <location>
        <begin position="375"/>
        <end position="637"/>
    </location>
</feature>
<evidence type="ECO:0000259" key="17">
    <source>
        <dbReference type="PROSITE" id="PS50011"/>
    </source>
</evidence>
<dbReference type="GO" id="GO:0004674">
    <property type="term" value="F:protein serine/threonine kinase activity"/>
    <property type="evidence" value="ECO:0007669"/>
    <property type="project" value="UniProtKB-KW"/>
</dbReference>
<reference evidence="20" key="1">
    <citation type="journal article" date="2012" name="Nature">
        <title>The tomato genome sequence provides insights into fleshy fruit evolution.</title>
        <authorList>
            <consortium name="Tomato Genome Consortium"/>
        </authorList>
    </citation>
    <scope>NUCLEOTIDE SEQUENCE [LARGE SCALE GENOMIC DNA]</scope>
    <source>
        <strain evidence="20">cv. Heinz 1706</strain>
    </source>
</reference>
<dbReference type="OMA" id="NECNCTA"/>
<dbReference type="PROSITE" id="PS50011">
    <property type="entry name" value="PROTEIN_KINASE_DOM"/>
    <property type="match status" value="4"/>
</dbReference>
<feature type="transmembrane region" description="Helical" evidence="16">
    <location>
        <begin position="2057"/>
        <end position="2080"/>
    </location>
</feature>
<protein>
    <recommendedName>
        <fullName evidence="2">non-specific serine/threonine protein kinase</fullName>
        <ecNumber evidence="2">2.7.11.1</ecNumber>
    </recommendedName>
</protein>
<dbReference type="GO" id="GO:0016020">
    <property type="term" value="C:membrane"/>
    <property type="evidence" value="ECO:0007669"/>
    <property type="project" value="UniProtKB-SubCell"/>
</dbReference>
<dbReference type="PROSITE" id="PS50927">
    <property type="entry name" value="BULB_LECTIN"/>
    <property type="match status" value="5"/>
</dbReference>
<evidence type="ECO:0000256" key="12">
    <source>
        <dbReference type="ARBA" id="ARBA00023157"/>
    </source>
</evidence>
<keyword evidence="11 16" id="KW-0472">Membrane</keyword>
<dbReference type="SUPFAM" id="SSF56112">
    <property type="entry name" value="Protein kinase-like (PK-like)"/>
    <property type="match status" value="5"/>
</dbReference>
<feature type="domain" description="Bulb-type lectin" evidence="18">
    <location>
        <begin position="1623"/>
        <end position="1747"/>
    </location>
</feature>
<evidence type="ECO:0000256" key="8">
    <source>
        <dbReference type="ARBA" id="ARBA00022777"/>
    </source>
</evidence>
<keyword evidence="7" id="KW-0547">Nucleotide-binding</keyword>
<evidence type="ECO:0000313" key="20">
    <source>
        <dbReference type="EnsemblPlants" id="Solyc04g077330.3.1"/>
    </source>
</evidence>
<evidence type="ECO:0000256" key="2">
    <source>
        <dbReference type="ARBA" id="ARBA00012513"/>
    </source>
</evidence>
<dbReference type="PROSITE" id="PS50948">
    <property type="entry name" value="PAN"/>
    <property type="match status" value="3"/>
</dbReference>
<keyword evidence="5 16" id="KW-0812">Transmembrane</keyword>
<dbReference type="InterPro" id="IPR000719">
    <property type="entry name" value="Prot_kinase_dom"/>
</dbReference>
<dbReference type="Gramene" id="Solyc04g077330.3.1">
    <property type="protein sequence ID" value="Solyc04g077330.3.1"/>
    <property type="gene ID" value="Solyc04g077330.3"/>
</dbReference>
<dbReference type="FunFam" id="2.90.10.30:FF:000003">
    <property type="entry name" value="Os04g0303100 protein"/>
    <property type="match status" value="4"/>
</dbReference>
<dbReference type="CDD" id="cd14066">
    <property type="entry name" value="STKc_IRAK"/>
    <property type="match status" value="4"/>
</dbReference>
<evidence type="ECO:0000256" key="14">
    <source>
        <dbReference type="ARBA" id="ARBA00047899"/>
    </source>
</evidence>
<keyword evidence="4" id="KW-0808">Transferase</keyword>
<comment type="catalytic activity">
    <reaction evidence="15">
        <text>L-seryl-[protein] + ATP = O-phospho-L-seryl-[protein] + ADP + H(+)</text>
        <dbReference type="Rhea" id="RHEA:17989"/>
        <dbReference type="Rhea" id="RHEA-COMP:9863"/>
        <dbReference type="Rhea" id="RHEA-COMP:11604"/>
        <dbReference type="ChEBI" id="CHEBI:15378"/>
        <dbReference type="ChEBI" id="CHEBI:29999"/>
        <dbReference type="ChEBI" id="CHEBI:30616"/>
        <dbReference type="ChEBI" id="CHEBI:83421"/>
        <dbReference type="ChEBI" id="CHEBI:456216"/>
        <dbReference type="EC" id="2.7.11.1"/>
    </reaction>
</comment>
<dbReference type="SMART" id="SM00473">
    <property type="entry name" value="PAN_AP"/>
    <property type="match status" value="3"/>
</dbReference>
<evidence type="ECO:0000259" key="19">
    <source>
        <dbReference type="PROSITE" id="PS50948"/>
    </source>
</evidence>
<dbReference type="PANTHER" id="PTHR32444:SF220">
    <property type="entry name" value="G-TYPE LECTIN S-RECEPTOR-LIKE SERINE_THREONINE-PROTEIN KINASE"/>
    <property type="match status" value="1"/>
</dbReference>
<accession>A0A3Q7G5Y6</accession>
<dbReference type="InterPro" id="IPR001480">
    <property type="entry name" value="Bulb-type_lectin_dom"/>
</dbReference>
<dbReference type="PaxDb" id="4081-Solyc04g077360.2.1"/>
<dbReference type="GO" id="GO:0005524">
    <property type="term" value="F:ATP binding"/>
    <property type="evidence" value="ECO:0007669"/>
    <property type="project" value="UniProtKB-KW"/>
</dbReference>
<evidence type="ECO:0000256" key="13">
    <source>
        <dbReference type="ARBA" id="ARBA00023180"/>
    </source>
</evidence>
<dbReference type="SMART" id="SM00220">
    <property type="entry name" value="S_TKc"/>
    <property type="match status" value="4"/>
</dbReference>
<evidence type="ECO:0000256" key="16">
    <source>
        <dbReference type="SAM" id="Phobius"/>
    </source>
</evidence>
<dbReference type="Pfam" id="PF11883">
    <property type="entry name" value="DUF3403"/>
    <property type="match status" value="1"/>
</dbReference>
<comment type="catalytic activity">
    <reaction evidence="14">
        <text>L-threonyl-[protein] + ATP = O-phospho-L-threonyl-[protein] + ADP + H(+)</text>
        <dbReference type="Rhea" id="RHEA:46608"/>
        <dbReference type="Rhea" id="RHEA-COMP:11060"/>
        <dbReference type="Rhea" id="RHEA-COMP:11605"/>
        <dbReference type="ChEBI" id="CHEBI:15378"/>
        <dbReference type="ChEBI" id="CHEBI:30013"/>
        <dbReference type="ChEBI" id="CHEBI:30616"/>
        <dbReference type="ChEBI" id="CHEBI:61977"/>
        <dbReference type="ChEBI" id="CHEBI:456216"/>
        <dbReference type="EC" id="2.7.11.1"/>
    </reaction>
</comment>
<dbReference type="InterPro" id="IPR036426">
    <property type="entry name" value="Bulb-type_lectin_dom_sf"/>
</dbReference>
<keyword evidence="13" id="KW-0325">Glycoprotein</keyword>
<feature type="transmembrane region" description="Helical" evidence="16">
    <location>
        <begin position="1259"/>
        <end position="1280"/>
    </location>
</feature>
<evidence type="ECO:0000259" key="18">
    <source>
        <dbReference type="PROSITE" id="PS50927"/>
    </source>
</evidence>
<feature type="domain" description="Protein kinase" evidence="17">
    <location>
        <begin position="2917"/>
        <end position="3194"/>
    </location>
</feature>
<evidence type="ECO:0000313" key="21">
    <source>
        <dbReference type="Proteomes" id="UP000004994"/>
    </source>
</evidence>
<dbReference type="CDD" id="cd01098">
    <property type="entry name" value="PAN_AP_plant"/>
    <property type="match status" value="3"/>
</dbReference>
<evidence type="ECO:0000256" key="10">
    <source>
        <dbReference type="ARBA" id="ARBA00022989"/>
    </source>
</evidence>
<dbReference type="InterPro" id="IPR003609">
    <property type="entry name" value="Pan_app"/>
</dbReference>
<dbReference type="SUPFAM" id="SSF51110">
    <property type="entry name" value="alpha-D-mannose-specific plant lectins"/>
    <property type="match status" value="6"/>
</dbReference>
<dbReference type="InterPro" id="IPR001245">
    <property type="entry name" value="Ser-Thr/Tyr_kinase_cat_dom"/>
</dbReference>
<dbReference type="Pfam" id="PF01453">
    <property type="entry name" value="B_lectin"/>
    <property type="match status" value="6"/>
</dbReference>
<name>A0A3Q7G5Y6_SOLLC</name>
<keyword evidence="8" id="KW-0418">Kinase</keyword>
<evidence type="ECO:0000256" key="4">
    <source>
        <dbReference type="ARBA" id="ARBA00022679"/>
    </source>
</evidence>
<feature type="domain" description="Bulb-type lectin" evidence="18">
    <location>
        <begin position="2457"/>
        <end position="2581"/>
    </location>
</feature>
<keyword evidence="9" id="KW-0067">ATP-binding</keyword>
<dbReference type="Gene3D" id="1.10.510.10">
    <property type="entry name" value="Transferase(Phosphotransferase) domain 1"/>
    <property type="match status" value="5"/>
</dbReference>
<dbReference type="InterPro" id="IPR021820">
    <property type="entry name" value="S-locus_recpt_kinase_C"/>
</dbReference>
<keyword evidence="3" id="KW-0723">Serine/threonine-protein kinase</keyword>
<evidence type="ECO:0000256" key="3">
    <source>
        <dbReference type="ARBA" id="ARBA00022527"/>
    </source>
</evidence>
<feature type="transmembrane region" description="Helical" evidence="16">
    <location>
        <begin position="324"/>
        <end position="345"/>
    </location>
</feature>
<sequence>MVHEHLRSVQNPVALLLDSGNLVVKDANDDNPENSLWQSFHFPTDTHLPDMKLGKNFKTGHEVYLSSWKNDNDPAPGEFTRNIDPTGYPQALTKSGTNVTARIGPWNGLRWSGAPIPLRECCFYKFIFNDDEVYYSFSLINSSDLARLVLTSNGYIQHLKWVEWTKRWHIYYNLPADYCDTHSLCGAYGSCGVDSSPVCGCLEKFVPKYPRQWEKGDWTKGCVRRTPLDCNTEHIFIKYPGIKLPDTKHSQYDKTVTLEGCRQVCSTKCSCTAYSSLDISKGDKGCLLWFGELVDIRKISEGGQDIFIKMDSSEQGSKTKKAKILAVIFSVLMSMILLILILLWYKRKNKKLKLREDCELPQFPLLTITRATDNFSVNNKIGEGGFGPVYKGVLEDGQEIAVKRLSRTSMQGIDEYKNEVIYIAKLQHRNLVRLLGCCIQGEEKMLIYEYMPNNSLDSYIFDQTKNKLLDWPKIFHIINGIARGLLYLHQDSRLRIIHRDLKASNVLLDIEMNPKISDFGLARSVAGNEMGAKTRHVVGTYGYMSPEYAVDGKFSVKSDVFSFGVLVLEIVSEFIRSKLKQAWKLYKEDRSLELAAEQLGDALNISQVLRSIQVGLLCVQQHPDDRPSMSCVVHMLANEGLLPKANEPGFFTERNVYDEAQSKSQTTSSKNEFSITLLDPRTNQFIIDGETIVSSGGTFELGFFNPSGSSHRYVGIWYKQILPHIQTVVWVANRENPLTNTSSVQLKVTKPGILALFNDQNETIWFTNTSRSVQNPVAVLLDSGNLVVKDANDNNPADFLWQSFNFPTDTHLPDMKLGKNFKTGHEVYLSAWKSDNDPAPGEFTRNIDPTGYPQVLSKSGTDVLNRIGPWNGLRWSGAPIPLLTQSRLYTFQFIFNEEEASYIFSLTNYSSVLSRIVITSNGDIQRFMWVDQTKRWHIHYRLPADNCDTYSLCGVYGSFSTTTDLISTNQFIIDGETIVSSGGTFELGFFNPSGSSNRYIGIWYKQILPYMQTIVWVANRETPLTNTSSVILKVTEPGILALLNDKNEIKWSTNTSRSVRNPVAVLLDSGNLVVKEANDDNPENFLWQSFNYPTDTHLPGMKIGKNFKTGHEVYLSAWKSDNDPAPGEFTRSIDPTGYPQILTKSGTNVLYRVGPWNGLKWSGAPIPLLQQSRLHRFQFVFNEEGIYYIFSLINHSSILSRTVMTSNGDIQRFVWVDQTKRWHIHYRLPADNCDTYSLCVADLQNVESKAGSNRKKAKILAVSFSLLVATILLILILLLYKRKKKKLKLREDFELPLIPLSTITRATNNFSVNNKIGEGGFGPVYKGVLEEGQEIAVKRWSRTSMQGLDEYTNEVIYIAKLQHRNLVRLLGCCIQGEEKMLIYEYMPNNSLDSYIFDQTKSKLLDWPKRFHIINGIARGLLYLHQDSRLRIIHRDLKASNVLLDMEMNPKISDFGMARSVTGNEMGAKTGKVVGTHGYMSPEYAVDGMFSVKSDVFSFGVMVLEIVSGKKNRGFSHQDHNLNLLGHAWKLYKEDRSLELADEQLADSCKTSQILRSIQVGLLCVQQHPNDRPSMFSVVQMLANESLLPKAKEPGFFTERNVYDEGKSGSQITSSKNEIISTTTNVITTNQSIADGETVVSSGGTFELGFFSPNNSTKRYIGIWYKQILPHMQTVVWVANREKPLTNTLLVVLKVNKRGILALLNGKNEMIWSTNTSRSVQNPVAILLDSGNLVVKDANDDNPENFLWQSFHFPTDTHLPEMKLGKNFKTGHEVYLSAWKNDNDPAAGEFMHHIDPTGYPQALIKSGTSVTARIGPWNGLRWSGSPIPLLECCLFQFIFNEQELYYRFTLINSLDLTRLVLNSNGYIQHLKWVEWTKRWHIYYNLPADYCDTNSLCGAYGSCDIDDTPVCGCLEKFVAKYPHQWEKGDWSEGCVRRTPLNCKTEHVFIKYSGIKLPNTKYSRYNKTMTLKGCRQVCSRNCSCTAYSSLDISNGDKGCLLWFGELIDIRKLSERGQDIYIKMDSSERGNNLFRKFPMMCFLHLVAYLESDAGSKRNKAMILILMSFSLLMAMILFSLIFLLYKGKKKKKLQLKEDFELQMLQFSTLTRATNNFSLNNKIGEGGFGPVYKGLLEDGQEIAVKRLSRTSMQGLDEYKNEVIYIAKLQHRNLVRLLGYCIQGEEKMLIYEYMPNRSLDSYIFDQTKKKLLDWPKRFHIINGIARGLLYLHQDSRLRIIHRDLKASNVLLDIEMNPKISDFGMAKSVTGDEMGAKTHNVVGTYGYMSPEYAVDGIFSVKSDVFSFGVLLLEIVSCKRNRGFVHQDHNLNLLGHAWKLYKEDRSLELVDEQLADSCNISQVLRSIQVGLLCVQQHPDDRPNMFSVVQMLANESLLPKAKEPGFFIQRDVFDEEKSGSQTGSSKNDVTITLLDPRASSMGTSFWFFLPFMLAFCSSIHNSFSTTTDLITTNQSIIDGETIVSSSGTFELGFFSPSSSSNRYIGIWYKQILSHVQTVVWVANREKPLTNTSSVILKVNKPGILVLLNDKNETIWSTNTSRSVQNPVALLLNSGNLVVKDANDDNPEDFLWQSFNFPTDTHLPDMKLGKNFRTGREVYLSAWKEDNDPAPGEFTRYIDPTGYPQLLTIRGTSVSARIGPWNGLRWSGSPIPLLDCCHFQFSFNEEEVYYRYTLINSSTITRLVLTSSGYIQRLTWVDRTKRWHIYYNLPADNCDTHSLCGAYGSCDIDNTPVCGCLEKFVAKYPQQWERGDWLDGCVRKTPLDCNKEHVFIKYSGIKLPNTKHSHYNKTMTLEDCRQVCFRNCSCTAYSSLDISNGDKGCLLWFGELIDIRKLSERGQDIYIRMDSSELVSCKVSSLCRLAVADLRSCVESEAGSKRKKAKILTLSFSLLLAMILLSLILLLATDNFSLNNKIGEGGFGPVYKGVLEEGQEIAVKRLSRTSMQGLDEYKNEVIYIAKLQHRNLVRLLGCCIHGEEKMLIYEYMPNNSLDSYIFDKTKSKLLDWPKRFNIINGIARGLLYLHQDSRLRIIHRDLKASNVLLDTDLNPKISDFGMARSVAGNEMGAKTRNVVGTHGYMSPEYAVDGIFSVKSDVFSFGVLLLEIVSCKRNRGFVHQDHNLNLLGHAWNLYKEDMSLELIDEQLADSLHISQVLRLIHVGLLCVQQHPDDRPNMSSVVHMLANESLLPKAKEPGFFTERNIFDKEKSGSQTRSSRNEACDTTDFLVEIFLLTLHILLLCGFLCLVSSAKDIVTATDFLTDGKTITSSDGSFEMGFFTPTSFTNNWYVGMWYKHNVPDESVVWVANRANPFTNKSGVRLKIIDTGQLALLTADNKSIWSTNSSRSLPVKNTVAQLLNSGNLVGKNFVTGQEFYLSSWKNEYDPAPGEYTYHCDPTGYPQDVMRKGKVKGGYMSPEYVVHGVFSVKSDVFSFVVRETEDLPVKVRVSTYSDMYENFIKEGRALELIDGHLMDSRYISELLRLMHVALLCVQQCPEDRPDMPTVILMLTNDAILPQAKEPGFFTERKVTSECSTSMSSTNEITVTQLEPPY</sequence>
<organism evidence="20">
    <name type="scientific">Solanum lycopersicum</name>
    <name type="common">Tomato</name>
    <name type="synonym">Lycopersicon esculentum</name>
    <dbReference type="NCBI Taxonomy" id="4081"/>
    <lineage>
        <taxon>Eukaryota</taxon>
        <taxon>Viridiplantae</taxon>
        <taxon>Streptophyta</taxon>
        <taxon>Embryophyta</taxon>
        <taxon>Tracheophyta</taxon>
        <taxon>Spermatophyta</taxon>
        <taxon>Magnoliopsida</taxon>
        <taxon>eudicotyledons</taxon>
        <taxon>Gunneridae</taxon>
        <taxon>Pentapetalae</taxon>
        <taxon>asterids</taxon>
        <taxon>lamiids</taxon>
        <taxon>Solanales</taxon>
        <taxon>Solanaceae</taxon>
        <taxon>Solanoideae</taxon>
        <taxon>Solaneae</taxon>
        <taxon>Solanum</taxon>
        <taxon>Solanum subgen. Lycopersicon</taxon>
    </lineage>
</organism>
<feature type="domain" description="Protein kinase" evidence="17">
    <location>
        <begin position="2111"/>
        <end position="2388"/>
    </location>
</feature>
<dbReference type="GO" id="GO:0048544">
    <property type="term" value="P:recognition of pollen"/>
    <property type="evidence" value="ECO:0007669"/>
    <property type="project" value="InterPro"/>
</dbReference>
<dbReference type="InterPro" id="IPR008271">
    <property type="entry name" value="Ser/Thr_kinase_AS"/>
</dbReference>
<dbReference type="PANTHER" id="PTHR32444">
    <property type="entry name" value="BULB-TYPE LECTIN DOMAIN-CONTAINING PROTEIN"/>
    <property type="match status" value="1"/>
</dbReference>
<dbReference type="Pfam" id="PF08276">
    <property type="entry name" value="PAN_2"/>
    <property type="match status" value="3"/>
</dbReference>
<proteinExistence type="predicted"/>
<dbReference type="Gene3D" id="3.50.4.10">
    <property type="entry name" value="Hepatocyte Growth Factor"/>
    <property type="match status" value="3"/>
</dbReference>
<evidence type="ECO:0000256" key="1">
    <source>
        <dbReference type="ARBA" id="ARBA00004167"/>
    </source>
</evidence>
<keyword evidence="6" id="KW-0732">Signal</keyword>
<dbReference type="InParanoid" id="A0A3Q7G5Y6"/>
<dbReference type="FunFam" id="2.90.10.10:FF:000004">
    <property type="entry name" value="G-type lectin S-receptor-like serine/threonine-protein kinase"/>
    <property type="match status" value="4"/>
</dbReference>
<dbReference type="SMART" id="SM00108">
    <property type="entry name" value="B_lectin"/>
    <property type="match status" value="5"/>
</dbReference>
<evidence type="ECO:0000256" key="7">
    <source>
        <dbReference type="ARBA" id="ARBA00022741"/>
    </source>
</evidence>
<dbReference type="EC" id="2.7.11.1" evidence="2"/>
<dbReference type="FunFam" id="1.10.510.10:FF:000060">
    <property type="entry name" value="G-type lectin S-receptor-like serine/threonine-protein kinase"/>
    <property type="match status" value="4"/>
</dbReference>
<keyword evidence="12" id="KW-1015">Disulfide bond</keyword>
<dbReference type="Gene3D" id="3.30.200.20">
    <property type="entry name" value="Phosphorylase Kinase, domain 1"/>
    <property type="match status" value="4"/>
</dbReference>
<dbReference type="CDD" id="cd00028">
    <property type="entry name" value="B_lectin"/>
    <property type="match status" value="5"/>
</dbReference>
<keyword evidence="21" id="KW-1185">Reference proteome</keyword>
<dbReference type="FunFam" id="3.30.200.20:FF:000195">
    <property type="entry name" value="G-type lectin S-receptor-like serine/threonine-protein kinase"/>
    <property type="match status" value="4"/>
</dbReference>